<evidence type="ECO:0000313" key="2">
    <source>
        <dbReference type="Proteomes" id="UP000681340"/>
    </source>
</evidence>
<dbReference type="SUPFAM" id="SSF51445">
    <property type="entry name" value="(Trans)glycosidases"/>
    <property type="match status" value="1"/>
</dbReference>
<evidence type="ECO:0000313" key="1">
    <source>
        <dbReference type="EMBL" id="GIM63634.1"/>
    </source>
</evidence>
<gene>
    <name evidence="1" type="ORF">Aau02nite_05300</name>
</gene>
<accession>A0A919VIC5</accession>
<reference evidence="1" key="1">
    <citation type="submission" date="2021-03" db="EMBL/GenBank/DDBJ databases">
        <title>Whole genome shotgun sequence of Actinoplanes auranticolor NBRC 12245.</title>
        <authorList>
            <person name="Komaki H."/>
            <person name="Tamura T."/>
        </authorList>
    </citation>
    <scope>NUCLEOTIDE SEQUENCE</scope>
    <source>
        <strain evidence="1">NBRC 12245</strain>
    </source>
</reference>
<dbReference type="InterPro" id="IPR017853">
    <property type="entry name" value="GH"/>
</dbReference>
<dbReference type="RefSeq" id="WP_212986677.1">
    <property type="nucleotide sequence ID" value="NZ_BAABEA010000003.1"/>
</dbReference>
<dbReference type="AlphaFoldDB" id="A0A919VIC5"/>
<dbReference type="Proteomes" id="UP000681340">
    <property type="component" value="Unassembled WGS sequence"/>
</dbReference>
<evidence type="ECO:0008006" key="3">
    <source>
        <dbReference type="Google" id="ProtNLM"/>
    </source>
</evidence>
<dbReference type="Gene3D" id="3.20.20.80">
    <property type="entry name" value="Glycosidases"/>
    <property type="match status" value="1"/>
</dbReference>
<proteinExistence type="predicted"/>
<sequence length="343" mass="37472">MRARGITYDTGFVRHGVNARRRFEPELVERELTIIRDDLHCNAVRVTGGDPERIEFAASVAAGLGLEVWFSPYPLELTTDEMLALFADCAERAERLRRGGTEVVFVTGAELSIMCPGFLPGDTVEERLGLLSEPDRVREVIAQVGDRVNDLLSRAVAVVRERFGGPVTYASVPIDRVDWTPFDIVAMDVYRSAAIAGNFAELVRKGMRSPALQGKPVAITEFGSATYRGAGDRGALGLEIVEYDDSGPVRLTGDHVRDEAGQATYLRELLAVFDAAGVDATFVFIFALYDHPHRPGGDPRDDLDLASYGIVKVYEDRSGDAYPGLPWEPKAAFTALADVYGTA</sequence>
<dbReference type="EMBL" id="BOQL01000005">
    <property type="protein sequence ID" value="GIM63634.1"/>
    <property type="molecule type" value="Genomic_DNA"/>
</dbReference>
<comment type="caution">
    <text evidence="1">The sequence shown here is derived from an EMBL/GenBank/DDBJ whole genome shotgun (WGS) entry which is preliminary data.</text>
</comment>
<protein>
    <recommendedName>
        <fullName evidence="3">Abortive infection protein</fullName>
    </recommendedName>
</protein>
<name>A0A919VIC5_9ACTN</name>
<keyword evidence="2" id="KW-1185">Reference proteome</keyword>
<organism evidence="1 2">
    <name type="scientific">Actinoplanes auranticolor</name>
    <dbReference type="NCBI Taxonomy" id="47988"/>
    <lineage>
        <taxon>Bacteria</taxon>
        <taxon>Bacillati</taxon>
        <taxon>Actinomycetota</taxon>
        <taxon>Actinomycetes</taxon>
        <taxon>Micromonosporales</taxon>
        <taxon>Micromonosporaceae</taxon>
        <taxon>Actinoplanes</taxon>
    </lineage>
</organism>